<evidence type="ECO:0000256" key="2">
    <source>
        <dbReference type="SAM" id="Phobius"/>
    </source>
</evidence>
<feature type="compositionally biased region" description="Acidic residues" evidence="1">
    <location>
        <begin position="391"/>
        <end position="408"/>
    </location>
</feature>
<gene>
    <name evidence="3" type="ORF">ACHAXA_010854</name>
</gene>
<keyword evidence="2" id="KW-1133">Transmembrane helix</keyword>
<organism evidence="3 4">
    <name type="scientific">Cyclostephanos tholiformis</name>
    <dbReference type="NCBI Taxonomy" id="382380"/>
    <lineage>
        <taxon>Eukaryota</taxon>
        <taxon>Sar</taxon>
        <taxon>Stramenopiles</taxon>
        <taxon>Ochrophyta</taxon>
        <taxon>Bacillariophyta</taxon>
        <taxon>Coscinodiscophyceae</taxon>
        <taxon>Thalassiosirophycidae</taxon>
        <taxon>Stephanodiscales</taxon>
        <taxon>Stephanodiscaceae</taxon>
        <taxon>Cyclostephanos</taxon>
    </lineage>
</organism>
<keyword evidence="2" id="KW-0812">Transmembrane</keyword>
<feature type="compositionally biased region" description="Low complexity" evidence="1">
    <location>
        <begin position="1"/>
        <end position="27"/>
    </location>
</feature>
<keyword evidence="2" id="KW-0472">Membrane</keyword>
<proteinExistence type="predicted"/>
<dbReference type="Proteomes" id="UP001530377">
    <property type="component" value="Unassembled WGS sequence"/>
</dbReference>
<dbReference type="AlphaFoldDB" id="A0ABD3SD72"/>
<evidence type="ECO:0000313" key="4">
    <source>
        <dbReference type="Proteomes" id="UP001530377"/>
    </source>
</evidence>
<feature type="compositionally biased region" description="Low complexity" evidence="1">
    <location>
        <begin position="34"/>
        <end position="58"/>
    </location>
</feature>
<reference evidence="3 4" key="1">
    <citation type="submission" date="2024-10" db="EMBL/GenBank/DDBJ databases">
        <title>Updated reference genomes for cyclostephanoid diatoms.</title>
        <authorList>
            <person name="Roberts W.R."/>
            <person name="Alverson A.J."/>
        </authorList>
    </citation>
    <scope>NUCLEOTIDE SEQUENCE [LARGE SCALE GENOMIC DNA]</scope>
    <source>
        <strain evidence="3 4">AJA228-03</strain>
    </source>
</reference>
<feature type="region of interest" description="Disordered" evidence="1">
    <location>
        <begin position="382"/>
        <end position="422"/>
    </location>
</feature>
<comment type="caution">
    <text evidence="3">The sequence shown here is derived from an EMBL/GenBank/DDBJ whole genome shotgun (WGS) entry which is preliminary data.</text>
</comment>
<evidence type="ECO:0000256" key="1">
    <source>
        <dbReference type="SAM" id="MobiDB-lite"/>
    </source>
</evidence>
<protein>
    <submittedName>
        <fullName evidence="3">Uncharacterized protein</fullName>
    </submittedName>
</protein>
<keyword evidence="4" id="KW-1185">Reference proteome</keyword>
<dbReference type="EMBL" id="JALLPB020000067">
    <property type="protein sequence ID" value="KAL3822376.1"/>
    <property type="molecule type" value="Genomic_DNA"/>
</dbReference>
<evidence type="ECO:0000313" key="3">
    <source>
        <dbReference type="EMBL" id="KAL3822376.1"/>
    </source>
</evidence>
<feature type="region of interest" description="Disordered" evidence="1">
    <location>
        <begin position="1"/>
        <end position="60"/>
    </location>
</feature>
<sequence>MAHASSSSSTTTMMTMTNPAETTTTTTSDDDDVAMAMSDGGVSTASSSSTPSSSSSSSNPLVQLATYVKDTAINFKDGLVELNVSHRKCNAIREKQRNYARSVLGTSRPRGIRGMQVGGINYEEYDFLRKGLVDRNKLFAVIMVSLCLPNYFVYYLWSFPDMMPGPFVKNQRNANEISRMRCHAVVSTILDLEKGARVAPWSSKLNPFGRGATERAMSRLGDMIESGCSILAESDARGPSGMGTALRRLGGVEPSSSSSNLYYSSSPITKQQRLLAGNKNNSMTLPRQIMKGLTRAINADPINKGAAPFGIGAVQHIESLALVDEFIVNHGIDVMSDNDVNSNLIEEACSARLIGCPNWTDVERRGALASWLREVEIAPREEMASSMMTTTDEEGGEGMGEDNDDDNDNVGQQRQPKRQPLYYNGNMARAVLMCYNAVDGTRDARSDSRLLRAMYQGRKE</sequence>
<feature type="transmembrane region" description="Helical" evidence="2">
    <location>
        <begin position="138"/>
        <end position="157"/>
    </location>
</feature>
<name>A0ABD3SD72_9STRA</name>
<accession>A0ABD3SD72</accession>